<name>A0A424YSU1_9EURY</name>
<comment type="cofactor">
    <cofactor evidence="1">
        <name>Zn(2+)</name>
        <dbReference type="ChEBI" id="CHEBI:29105"/>
    </cofactor>
</comment>
<dbReference type="Pfam" id="PF24827">
    <property type="entry name" value="AstE_AspA_cat"/>
    <property type="match status" value="1"/>
</dbReference>
<dbReference type="InterPro" id="IPR055438">
    <property type="entry name" value="AstE_AspA_cat"/>
</dbReference>
<gene>
    <name evidence="7" type="ORF">D5R95_07665</name>
</gene>
<keyword evidence="5" id="KW-0472">Membrane</keyword>
<proteinExistence type="predicted"/>
<evidence type="ECO:0000313" key="7">
    <source>
        <dbReference type="EMBL" id="RQD82095.1"/>
    </source>
</evidence>
<keyword evidence="5" id="KW-0812">Transmembrane</keyword>
<dbReference type="CDD" id="cd06251">
    <property type="entry name" value="M14_ASTE_ASPA-like"/>
    <property type="match status" value="1"/>
</dbReference>
<organism evidence="7 8">
    <name type="scientific">Methanosalsum natronophilum</name>
    <dbReference type="NCBI Taxonomy" id="768733"/>
    <lineage>
        <taxon>Archaea</taxon>
        <taxon>Methanobacteriati</taxon>
        <taxon>Methanobacteriota</taxon>
        <taxon>Stenosarchaea group</taxon>
        <taxon>Methanomicrobia</taxon>
        <taxon>Methanosarcinales</taxon>
        <taxon>Methanosarcinaceae</taxon>
        <taxon>Methanosalsum</taxon>
    </lineage>
</organism>
<dbReference type="GO" id="GO:0046872">
    <property type="term" value="F:metal ion binding"/>
    <property type="evidence" value="ECO:0007669"/>
    <property type="project" value="UniProtKB-KW"/>
</dbReference>
<dbReference type="PANTHER" id="PTHR37326">
    <property type="entry name" value="BLL3975 PROTEIN"/>
    <property type="match status" value="1"/>
</dbReference>
<evidence type="ECO:0000256" key="4">
    <source>
        <dbReference type="ARBA" id="ARBA00022833"/>
    </source>
</evidence>
<feature type="transmembrane region" description="Helical" evidence="5">
    <location>
        <begin position="80"/>
        <end position="103"/>
    </location>
</feature>
<dbReference type="GO" id="GO:0016788">
    <property type="term" value="F:hydrolase activity, acting on ester bonds"/>
    <property type="evidence" value="ECO:0007669"/>
    <property type="project" value="InterPro"/>
</dbReference>
<keyword evidence="3" id="KW-0378">Hydrolase</keyword>
<dbReference type="Gene3D" id="3.40.630.10">
    <property type="entry name" value="Zn peptidases"/>
    <property type="match status" value="1"/>
</dbReference>
<dbReference type="PANTHER" id="PTHR37326:SF2">
    <property type="entry name" value="SUCCINYLGLUTAMATE DESUCCINYLASE_ASPARTOACYLASE FAMILY PROTEIN"/>
    <property type="match status" value="1"/>
</dbReference>
<dbReference type="AlphaFoldDB" id="A0A424YSU1"/>
<evidence type="ECO:0000313" key="8">
    <source>
        <dbReference type="Proteomes" id="UP000284763"/>
    </source>
</evidence>
<dbReference type="InterPro" id="IPR043795">
    <property type="entry name" value="N-alpha-Ac-DABA-like"/>
</dbReference>
<keyword evidence="4" id="KW-0862">Zinc</keyword>
<dbReference type="EMBL" id="QZAB01000481">
    <property type="protein sequence ID" value="RQD82095.1"/>
    <property type="molecule type" value="Genomic_DNA"/>
</dbReference>
<dbReference type="Proteomes" id="UP000284763">
    <property type="component" value="Unassembled WGS sequence"/>
</dbReference>
<evidence type="ECO:0000256" key="3">
    <source>
        <dbReference type="ARBA" id="ARBA00022801"/>
    </source>
</evidence>
<keyword evidence="2" id="KW-0479">Metal-binding</keyword>
<evidence type="ECO:0000259" key="6">
    <source>
        <dbReference type="Pfam" id="PF24827"/>
    </source>
</evidence>
<protein>
    <submittedName>
        <fullName evidence="7">Succinylglutamate desuccinylase</fullName>
    </submittedName>
</protein>
<sequence>MVKTSVPVIIGDTKIFPGEKKLIELSISGIYTQSPISIPVHVINGKKDGPVLLIIAGIHGDEINGIEIIRRLLRSSKFKNLNGTLIAIPIINIYGFISLSRYLPDRRDLNRSFPGSEKGSLASRLANMLMSEIIVKCTHVIDLHTGAIHRSNLPHVRANLENKNTKKIAKSFSLPIILDNKSIDGSLRQACDELNIPLILYEGGEALRFDELSIRAGVKGIRNVMHYLDMLPTRTTKKASSILPKIGKSSKWTRAPTSGIFHPMKQLGEQVEKGESIGIIVNPFGTEETSIISLTSGIIIGRNNIPMVNEGDALFHIVSFKDTSSISPKIEVLEELGPYISGPLFDIQTTK</sequence>
<feature type="domain" description="Succinylglutamate desuccinylase/Aspartoacylase catalytic" evidence="6">
    <location>
        <begin position="49"/>
        <end position="227"/>
    </location>
</feature>
<dbReference type="PIRSF" id="PIRSF039012">
    <property type="entry name" value="ASP"/>
    <property type="match status" value="1"/>
</dbReference>
<evidence type="ECO:0000256" key="2">
    <source>
        <dbReference type="ARBA" id="ARBA00022723"/>
    </source>
</evidence>
<evidence type="ECO:0000256" key="1">
    <source>
        <dbReference type="ARBA" id="ARBA00001947"/>
    </source>
</evidence>
<accession>A0A424YSU1</accession>
<dbReference type="InterPro" id="IPR053138">
    <property type="entry name" value="N-alpha-Ac-DABA_deacetylase"/>
</dbReference>
<evidence type="ECO:0000256" key="5">
    <source>
        <dbReference type="SAM" id="Phobius"/>
    </source>
</evidence>
<dbReference type="SUPFAM" id="SSF53187">
    <property type="entry name" value="Zn-dependent exopeptidases"/>
    <property type="match status" value="1"/>
</dbReference>
<keyword evidence="5" id="KW-1133">Transmembrane helix</keyword>
<reference evidence="7 8" key="1">
    <citation type="submission" date="2018-08" db="EMBL/GenBank/DDBJ databases">
        <title>The metabolism and importance of syntrophic acetate oxidation coupled to methane or sulfide production in haloalkaline environments.</title>
        <authorList>
            <person name="Timmers P.H.A."/>
            <person name="Vavourakis C.D."/>
            <person name="Sorokin D.Y."/>
            <person name="Sinninghe Damste J.S."/>
            <person name="Muyzer G."/>
            <person name="Stams A.J.M."/>
            <person name="Plugge C.M."/>
        </authorList>
    </citation>
    <scope>NUCLEOTIDE SEQUENCE [LARGE SCALE GENOMIC DNA]</scope>
    <source>
        <strain evidence="7">MSAO_Arc3</strain>
    </source>
</reference>
<dbReference type="GO" id="GO:0016811">
    <property type="term" value="F:hydrolase activity, acting on carbon-nitrogen (but not peptide) bonds, in linear amides"/>
    <property type="evidence" value="ECO:0007669"/>
    <property type="project" value="InterPro"/>
</dbReference>
<comment type="caution">
    <text evidence="7">The sequence shown here is derived from an EMBL/GenBank/DDBJ whole genome shotgun (WGS) entry which is preliminary data.</text>
</comment>